<evidence type="ECO:0000313" key="2">
    <source>
        <dbReference type="EMBL" id="CAJ0597229.1"/>
    </source>
</evidence>
<name>A0AA36M3D9_CYLNA</name>
<dbReference type="Proteomes" id="UP001176961">
    <property type="component" value="Unassembled WGS sequence"/>
</dbReference>
<protein>
    <submittedName>
        <fullName evidence="2">Uncharacterized protein</fullName>
    </submittedName>
</protein>
<keyword evidence="3" id="KW-1185">Reference proteome</keyword>
<evidence type="ECO:0000256" key="1">
    <source>
        <dbReference type="SAM" id="MobiDB-lite"/>
    </source>
</evidence>
<gene>
    <name evidence="2" type="ORF">CYNAS_LOCUS9212</name>
</gene>
<dbReference type="AlphaFoldDB" id="A0AA36M3D9"/>
<sequence>MFAREQEEKLPHCLRSPVRVRPTVRPTVRPPVRPSVRLPVRPPVRPFSLRASKFQLFNPTSIPQKTAVHSVGRRPSDMQPTGSKTPAVVNAMASVDDAETLDIVAQVESLKLRKKLQPLFEGSRDVEPLKGLLEDARPRQLGNFTFTDTVVCKFTKARKPKDVTMHTASFDSGAAVITSNEAVFVEGLSKRESGCVMRLDERVCVYPNRKFIICQNGIIGEGHFIEPCLSRTKPALTEKLIEDFEFISRGLAVQIDNEIQEKEAELGGAELNSSHYDSVD</sequence>
<accession>A0AA36M3D9</accession>
<comment type="caution">
    <text evidence="2">The sequence shown here is derived from an EMBL/GenBank/DDBJ whole genome shotgun (WGS) entry which is preliminary data.</text>
</comment>
<dbReference type="EMBL" id="CATQJL010000223">
    <property type="protein sequence ID" value="CAJ0597229.1"/>
    <property type="molecule type" value="Genomic_DNA"/>
</dbReference>
<reference evidence="2" key="1">
    <citation type="submission" date="2023-07" db="EMBL/GenBank/DDBJ databases">
        <authorList>
            <consortium name="CYATHOMIX"/>
        </authorList>
    </citation>
    <scope>NUCLEOTIDE SEQUENCE</scope>
    <source>
        <strain evidence="2">N/A</strain>
    </source>
</reference>
<proteinExistence type="predicted"/>
<organism evidence="2 3">
    <name type="scientific">Cylicocyclus nassatus</name>
    <name type="common">Nematode worm</name>
    <dbReference type="NCBI Taxonomy" id="53992"/>
    <lineage>
        <taxon>Eukaryota</taxon>
        <taxon>Metazoa</taxon>
        <taxon>Ecdysozoa</taxon>
        <taxon>Nematoda</taxon>
        <taxon>Chromadorea</taxon>
        <taxon>Rhabditida</taxon>
        <taxon>Rhabditina</taxon>
        <taxon>Rhabditomorpha</taxon>
        <taxon>Strongyloidea</taxon>
        <taxon>Strongylidae</taxon>
        <taxon>Cylicocyclus</taxon>
    </lineage>
</organism>
<feature type="region of interest" description="Disordered" evidence="1">
    <location>
        <begin position="66"/>
        <end position="86"/>
    </location>
</feature>
<evidence type="ECO:0000313" key="3">
    <source>
        <dbReference type="Proteomes" id="UP001176961"/>
    </source>
</evidence>